<dbReference type="InterPro" id="IPR003029">
    <property type="entry name" value="S1_domain"/>
</dbReference>
<dbReference type="PANTHER" id="PTHR11252:SF0">
    <property type="entry name" value="POLYRIBONUCLEOTIDE NUCLEOTIDYLTRANSFERASE 1, MITOCHONDRIAL"/>
    <property type="match status" value="1"/>
</dbReference>
<feature type="non-terminal residue" evidence="7">
    <location>
        <position position="1"/>
    </location>
</feature>
<dbReference type="Gene3D" id="2.40.50.140">
    <property type="entry name" value="Nucleic acid-binding proteins"/>
    <property type="match status" value="1"/>
</dbReference>
<dbReference type="Pfam" id="PF00575">
    <property type="entry name" value="S1"/>
    <property type="match status" value="1"/>
</dbReference>
<evidence type="ECO:0000259" key="6">
    <source>
        <dbReference type="PROSITE" id="PS50126"/>
    </source>
</evidence>
<organism evidence="7">
    <name type="scientific">marine sediment metagenome</name>
    <dbReference type="NCBI Taxonomy" id="412755"/>
    <lineage>
        <taxon>unclassified sequences</taxon>
        <taxon>metagenomes</taxon>
        <taxon>ecological metagenomes</taxon>
    </lineage>
</organism>
<dbReference type="InterPro" id="IPR020568">
    <property type="entry name" value="Ribosomal_Su5_D2-typ_SF"/>
</dbReference>
<dbReference type="EMBL" id="BART01003419">
    <property type="protein sequence ID" value="GAG56429.1"/>
    <property type="molecule type" value="Genomic_DNA"/>
</dbReference>
<dbReference type="CDD" id="cd02393">
    <property type="entry name" value="KH-I_PNPase"/>
    <property type="match status" value="1"/>
</dbReference>
<dbReference type="SMART" id="SM00316">
    <property type="entry name" value="S1"/>
    <property type="match status" value="1"/>
</dbReference>
<dbReference type="Pfam" id="PF00013">
    <property type="entry name" value="KH_1"/>
    <property type="match status" value="1"/>
</dbReference>
<evidence type="ECO:0000256" key="1">
    <source>
        <dbReference type="ARBA" id="ARBA00007404"/>
    </source>
</evidence>
<dbReference type="SMART" id="SM00322">
    <property type="entry name" value="KH"/>
    <property type="match status" value="1"/>
</dbReference>
<keyword evidence="5" id="KW-0694">RNA-binding</keyword>
<proteinExistence type="inferred from homology"/>
<dbReference type="InterPro" id="IPR015847">
    <property type="entry name" value="ExoRNase_PH_dom2"/>
</dbReference>
<dbReference type="Pfam" id="PF03725">
    <property type="entry name" value="RNase_PH_C"/>
    <property type="match status" value="1"/>
</dbReference>
<dbReference type="Gene3D" id="3.30.230.70">
    <property type="entry name" value="GHMP Kinase, N-terminal domain"/>
    <property type="match status" value="1"/>
</dbReference>
<dbReference type="Pfam" id="PF01138">
    <property type="entry name" value="RNase_PH"/>
    <property type="match status" value="1"/>
</dbReference>
<dbReference type="PROSITE" id="PS50084">
    <property type="entry name" value="KH_TYPE_1"/>
    <property type="match status" value="1"/>
</dbReference>
<dbReference type="SUPFAM" id="SSF54211">
    <property type="entry name" value="Ribosomal protein S5 domain 2-like"/>
    <property type="match status" value="1"/>
</dbReference>
<dbReference type="InterPro" id="IPR036345">
    <property type="entry name" value="ExoRNase_PH_dom2_sf"/>
</dbReference>
<reference evidence="7" key="1">
    <citation type="journal article" date="2014" name="Front. Microbiol.">
        <title>High frequency of phylogenetically diverse reductive dehalogenase-homologous genes in deep subseafloor sedimentary metagenomes.</title>
        <authorList>
            <person name="Kawai M."/>
            <person name="Futagami T."/>
            <person name="Toyoda A."/>
            <person name="Takaki Y."/>
            <person name="Nishi S."/>
            <person name="Hori S."/>
            <person name="Arai W."/>
            <person name="Tsubouchi T."/>
            <person name="Morono Y."/>
            <person name="Uchiyama I."/>
            <person name="Ito T."/>
            <person name="Fujiyama A."/>
            <person name="Inagaki F."/>
            <person name="Takami H."/>
        </authorList>
    </citation>
    <scope>NUCLEOTIDE SEQUENCE</scope>
    <source>
        <strain evidence="7">Expedition CK06-06</strain>
    </source>
</reference>
<evidence type="ECO:0000256" key="2">
    <source>
        <dbReference type="ARBA" id="ARBA00012416"/>
    </source>
</evidence>
<dbReference type="InterPro" id="IPR001247">
    <property type="entry name" value="ExoRNase_PH_dom1"/>
</dbReference>
<sequence length="317" mass="34772">FSIGETRPLRGPRRRDIGHGALAEKALRPMIPDEDKFPYALRLVSEILESNGSTSMASVCGSSLALMDAGVPILNPVSGIAMGLIKGKDDKFVILKDIQGIEDFYGDMDFKVAGTKNGITALQMDMKIKGINLDIIKQALEKAREGRLFILDKMLEVIPEPRKSLSKSAPKITTFKIPREKIGEVIGPGGKNIKRIKEEFELDEIDISDYNGEGMVSIISSNDVNIKMARKSIEGMLKGIEDIKVGEEFMGTVVGITSYGAFVNLIPGVDGLLHISKVTNKRIKDVKDYLKIGDKILVRVGNIDSRTKKIGLERADI</sequence>
<dbReference type="InterPro" id="IPR004088">
    <property type="entry name" value="KH_dom_type_1"/>
</dbReference>
<dbReference type="GO" id="GO:0005829">
    <property type="term" value="C:cytosol"/>
    <property type="evidence" value="ECO:0007669"/>
    <property type="project" value="TreeGrafter"/>
</dbReference>
<dbReference type="SUPFAM" id="SSF54791">
    <property type="entry name" value="Eukaryotic type KH-domain (KH-domain type I)"/>
    <property type="match status" value="1"/>
</dbReference>
<feature type="domain" description="S1 motif" evidence="6">
    <location>
        <begin position="246"/>
        <end position="315"/>
    </location>
</feature>
<evidence type="ECO:0000256" key="5">
    <source>
        <dbReference type="ARBA" id="ARBA00022884"/>
    </source>
</evidence>
<keyword evidence="3" id="KW-0808">Transferase</keyword>
<protein>
    <recommendedName>
        <fullName evidence="2">polyribonucleotide nucleotidyltransferase</fullName>
        <ecNumber evidence="2">2.7.7.8</ecNumber>
    </recommendedName>
</protein>
<dbReference type="InterPro" id="IPR027408">
    <property type="entry name" value="PNPase/RNase_PH_dom_sf"/>
</dbReference>
<gene>
    <name evidence="7" type="ORF">S01H4_09456</name>
</gene>
<evidence type="ECO:0000313" key="7">
    <source>
        <dbReference type="EMBL" id="GAG56429.1"/>
    </source>
</evidence>
<dbReference type="InterPro" id="IPR012340">
    <property type="entry name" value="NA-bd_OB-fold"/>
</dbReference>
<dbReference type="PROSITE" id="PS50126">
    <property type="entry name" value="S1"/>
    <property type="match status" value="1"/>
</dbReference>
<dbReference type="AlphaFoldDB" id="X0YJY8"/>
<dbReference type="GO" id="GO:0000175">
    <property type="term" value="F:3'-5'-RNA exonuclease activity"/>
    <property type="evidence" value="ECO:0007669"/>
    <property type="project" value="TreeGrafter"/>
</dbReference>
<dbReference type="Gene3D" id="3.30.1370.10">
    <property type="entry name" value="K Homology domain, type 1"/>
    <property type="match status" value="1"/>
</dbReference>
<dbReference type="SUPFAM" id="SSF50249">
    <property type="entry name" value="Nucleic acid-binding proteins"/>
    <property type="match status" value="1"/>
</dbReference>
<dbReference type="EC" id="2.7.7.8" evidence="2"/>
<dbReference type="FunFam" id="3.30.1370.10:FF:000001">
    <property type="entry name" value="Polyribonucleotide nucleotidyltransferase"/>
    <property type="match status" value="1"/>
</dbReference>
<dbReference type="SUPFAM" id="SSF55666">
    <property type="entry name" value="Ribonuclease PH domain 2-like"/>
    <property type="match status" value="1"/>
</dbReference>
<keyword evidence="4" id="KW-0548">Nucleotidyltransferase</keyword>
<accession>X0YJY8</accession>
<evidence type="ECO:0000256" key="3">
    <source>
        <dbReference type="ARBA" id="ARBA00022679"/>
    </source>
</evidence>
<name>X0YJY8_9ZZZZ</name>
<dbReference type="GO" id="GO:0004654">
    <property type="term" value="F:polyribonucleotide nucleotidyltransferase activity"/>
    <property type="evidence" value="ECO:0007669"/>
    <property type="project" value="UniProtKB-EC"/>
</dbReference>
<dbReference type="GO" id="GO:0003723">
    <property type="term" value="F:RNA binding"/>
    <property type="evidence" value="ECO:0007669"/>
    <property type="project" value="UniProtKB-KW"/>
</dbReference>
<dbReference type="InterPro" id="IPR004087">
    <property type="entry name" value="KH_dom"/>
</dbReference>
<comment type="similarity">
    <text evidence="1">Belongs to the polyribonucleotide nucleotidyltransferase family.</text>
</comment>
<comment type="caution">
    <text evidence="7">The sequence shown here is derived from an EMBL/GenBank/DDBJ whole genome shotgun (WGS) entry which is preliminary data.</text>
</comment>
<dbReference type="InterPro" id="IPR036612">
    <property type="entry name" value="KH_dom_type_1_sf"/>
</dbReference>
<dbReference type="InterPro" id="IPR012162">
    <property type="entry name" value="PNPase"/>
</dbReference>
<evidence type="ECO:0000256" key="4">
    <source>
        <dbReference type="ARBA" id="ARBA00022695"/>
    </source>
</evidence>
<dbReference type="PANTHER" id="PTHR11252">
    <property type="entry name" value="POLYRIBONUCLEOTIDE NUCLEOTIDYLTRANSFERASE"/>
    <property type="match status" value="1"/>
</dbReference>
<dbReference type="GO" id="GO:0006402">
    <property type="term" value="P:mRNA catabolic process"/>
    <property type="evidence" value="ECO:0007669"/>
    <property type="project" value="InterPro"/>
</dbReference>